<keyword evidence="2" id="KW-1185">Reference proteome</keyword>
<comment type="caution">
    <text evidence="1">The sequence shown here is derived from an EMBL/GenBank/DDBJ whole genome shotgun (WGS) entry which is preliminary data.</text>
</comment>
<reference evidence="1" key="1">
    <citation type="submission" date="2022-10" db="EMBL/GenBank/DDBJ databases">
        <title>Complete Genome of Trichothecium roseum strain YXFP-22015, a Plant Pathogen Isolated from Citrus.</title>
        <authorList>
            <person name="Wang Y."/>
            <person name="Zhu L."/>
        </authorList>
    </citation>
    <scope>NUCLEOTIDE SEQUENCE</scope>
    <source>
        <strain evidence="1">YXFP-22015</strain>
    </source>
</reference>
<gene>
    <name evidence="1" type="ORF">N3K66_000852</name>
</gene>
<dbReference type="EMBL" id="CM047940">
    <property type="protein sequence ID" value="KAI9904323.1"/>
    <property type="molecule type" value="Genomic_DNA"/>
</dbReference>
<evidence type="ECO:0000313" key="1">
    <source>
        <dbReference type="EMBL" id="KAI9904323.1"/>
    </source>
</evidence>
<name>A0ACC0VEY2_9HYPO</name>
<protein>
    <submittedName>
        <fullName evidence="1">Uncharacterized protein</fullName>
    </submittedName>
</protein>
<proteinExistence type="predicted"/>
<accession>A0ACC0VEY2</accession>
<sequence length="118" mass="13738">MCFYHHQSWTCGRWQWGALAKRCHQGAVDPSACGLKLIYYGLEKKHSCPNCKQHRKADHERRMAAVSISALNPQRDQARIYSLEADVRRLDAEMEMLTKEHQSSELIPKEPINMWNVD</sequence>
<dbReference type="Proteomes" id="UP001163324">
    <property type="component" value="Chromosome 1"/>
</dbReference>
<organism evidence="1 2">
    <name type="scientific">Trichothecium roseum</name>
    <dbReference type="NCBI Taxonomy" id="47278"/>
    <lineage>
        <taxon>Eukaryota</taxon>
        <taxon>Fungi</taxon>
        <taxon>Dikarya</taxon>
        <taxon>Ascomycota</taxon>
        <taxon>Pezizomycotina</taxon>
        <taxon>Sordariomycetes</taxon>
        <taxon>Hypocreomycetidae</taxon>
        <taxon>Hypocreales</taxon>
        <taxon>Hypocreales incertae sedis</taxon>
        <taxon>Trichothecium</taxon>
    </lineage>
</organism>
<evidence type="ECO:0000313" key="2">
    <source>
        <dbReference type="Proteomes" id="UP001163324"/>
    </source>
</evidence>